<reference evidence="1" key="1">
    <citation type="submission" date="2021-06" db="EMBL/GenBank/DDBJ databases">
        <authorList>
            <person name="Kallberg Y."/>
            <person name="Tangrot J."/>
            <person name="Rosling A."/>
        </authorList>
    </citation>
    <scope>NUCLEOTIDE SEQUENCE</scope>
    <source>
        <strain evidence="1">AU212A</strain>
    </source>
</reference>
<accession>A0ACA9JTY8</accession>
<protein>
    <submittedName>
        <fullName evidence="1">6452_t:CDS:1</fullName>
    </submittedName>
</protein>
<organism evidence="1 2">
    <name type="scientific">Scutellospora calospora</name>
    <dbReference type="NCBI Taxonomy" id="85575"/>
    <lineage>
        <taxon>Eukaryota</taxon>
        <taxon>Fungi</taxon>
        <taxon>Fungi incertae sedis</taxon>
        <taxon>Mucoromycota</taxon>
        <taxon>Glomeromycotina</taxon>
        <taxon>Glomeromycetes</taxon>
        <taxon>Diversisporales</taxon>
        <taxon>Gigasporaceae</taxon>
        <taxon>Scutellospora</taxon>
    </lineage>
</organism>
<comment type="caution">
    <text evidence="1">The sequence shown here is derived from an EMBL/GenBank/DDBJ whole genome shotgun (WGS) entry which is preliminary data.</text>
</comment>
<keyword evidence="2" id="KW-1185">Reference proteome</keyword>
<sequence length="222" mass="27041">MSRLKRKLEDLKKIDNIIKNNISLEDVLMNSDIMPSKWVNTTRKRKEIEKKRRKIEKKRRDEKIDIVEKLFGDELYYKQNKKRNGSTWWNGYERQDVVLLDDFNKKVGWDSIVNILNHTENKVEMRYGGFEYFIAKYVFMTSTKPPEKAYNFNGDKQKFLNMEWDIKYNNGSCDNEEIIEKGKMFTKNFDGKHFVKNGKAYWRREFLEDKKEYLQNYFNKFN</sequence>
<dbReference type="EMBL" id="CAJVPM010000017">
    <property type="protein sequence ID" value="CAG8434319.1"/>
    <property type="molecule type" value="Genomic_DNA"/>
</dbReference>
<evidence type="ECO:0000313" key="2">
    <source>
        <dbReference type="Proteomes" id="UP000789860"/>
    </source>
</evidence>
<name>A0ACA9JTY8_9GLOM</name>
<gene>
    <name evidence="1" type="ORF">SCALOS_LOCUS58</name>
</gene>
<dbReference type="Proteomes" id="UP000789860">
    <property type="component" value="Unassembled WGS sequence"/>
</dbReference>
<evidence type="ECO:0000313" key="1">
    <source>
        <dbReference type="EMBL" id="CAG8434319.1"/>
    </source>
</evidence>
<proteinExistence type="predicted"/>